<comment type="subcellular location">
    <subcellularLocation>
        <location evidence="1">Cell membrane</location>
        <topology evidence="1">Multi-pass membrane protein</topology>
    </subcellularLocation>
</comment>
<evidence type="ECO:0000256" key="3">
    <source>
        <dbReference type="ARBA" id="ARBA00022475"/>
    </source>
</evidence>
<keyword evidence="4" id="KW-0851">Voltage-gated channel</keyword>
<evidence type="ECO:0000256" key="5">
    <source>
        <dbReference type="ARBA" id="ARBA00023065"/>
    </source>
</evidence>
<dbReference type="InParanoid" id="K1RIY7"/>
<dbReference type="GO" id="GO:0034702">
    <property type="term" value="C:monoatomic ion channel complex"/>
    <property type="evidence" value="ECO:0007669"/>
    <property type="project" value="UniProtKB-KW"/>
</dbReference>
<keyword evidence="3" id="KW-0472">Membrane</keyword>
<sequence length="158" mass="17731">MENSEEFREGTENGCKAKMRKVFHNPITHLIIIAFIVLDIAILLVVLLVDINVIQVRAETEEDEEHLREELEDGLHYAALTIISLFVVEVFDAIVIFVTFGLDLALAFSPVSSAVRDSVALLVFLRLWRVVKIMTGVTFGGAEQLTGQLHLQNTQIQQ</sequence>
<dbReference type="PANTHER" id="PTHR46480:SF1">
    <property type="entry name" value="VOLTAGE-GATED HYDROGEN CHANNEL 1"/>
    <property type="match status" value="1"/>
</dbReference>
<keyword evidence="3" id="KW-1003">Cell membrane</keyword>
<accession>K1RIY7</accession>
<keyword evidence="5" id="KW-0406">Ion transport</keyword>
<dbReference type="InterPro" id="IPR031846">
    <property type="entry name" value="Hvcn1"/>
</dbReference>
<gene>
    <name evidence="7" type="ORF">CGI_10018444</name>
</gene>
<dbReference type="AlphaFoldDB" id="K1RIY7"/>
<keyword evidence="2" id="KW-0813">Transport</keyword>
<evidence type="ECO:0000313" key="7">
    <source>
        <dbReference type="EMBL" id="EKC34201.1"/>
    </source>
</evidence>
<organism evidence="7">
    <name type="scientific">Magallana gigas</name>
    <name type="common">Pacific oyster</name>
    <name type="synonym">Crassostrea gigas</name>
    <dbReference type="NCBI Taxonomy" id="29159"/>
    <lineage>
        <taxon>Eukaryota</taxon>
        <taxon>Metazoa</taxon>
        <taxon>Spiralia</taxon>
        <taxon>Lophotrochozoa</taxon>
        <taxon>Mollusca</taxon>
        <taxon>Bivalvia</taxon>
        <taxon>Autobranchia</taxon>
        <taxon>Pteriomorphia</taxon>
        <taxon>Ostreida</taxon>
        <taxon>Ostreoidea</taxon>
        <taxon>Ostreidae</taxon>
        <taxon>Magallana</taxon>
    </lineage>
</organism>
<dbReference type="GO" id="GO:0005886">
    <property type="term" value="C:plasma membrane"/>
    <property type="evidence" value="ECO:0007669"/>
    <property type="project" value="UniProtKB-SubCell"/>
</dbReference>
<evidence type="ECO:0000256" key="4">
    <source>
        <dbReference type="ARBA" id="ARBA00022882"/>
    </source>
</evidence>
<dbReference type="HOGENOM" id="CLU_1671054_0_0_1"/>
<evidence type="ECO:0000256" key="6">
    <source>
        <dbReference type="ARBA" id="ARBA00023303"/>
    </source>
</evidence>
<dbReference type="PANTHER" id="PTHR46480">
    <property type="entry name" value="F20B24.22"/>
    <property type="match status" value="1"/>
</dbReference>
<dbReference type="EMBL" id="JH816385">
    <property type="protein sequence ID" value="EKC34201.1"/>
    <property type="molecule type" value="Genomic_DNA"/>
</dbReference>
<keyword evidence="6" id="KW-0407">Ion channel</keyword>
<evidence type="ECO:0000256" key="2">
    <source>
        <dbReference type="ARBA" id="ARBA00022448"/>
    </source>
</evidence>
<dbReference type="GO" id="GO:0030171">
    <property type="term" value="F:voltage-gated proton channel activity"/>
    <property type="evidence" value="ECO:0007669"/>
    <property type="project" value="InterPro"/>
</dbReference>
<name>K1RIY7_MAGGI</name>
<protein>
    <submittedName>
        <fullName evidence="7">Voltage-gated hydrogen channel 1</fullName>
    </submittedName>
</protein>
<reference evidence="7" key="1">
    <citation type="journal article" date="2012" name="Nature">
        <title>The oyster genome reveals stress adaptation and complexity of shell formation.</title>
        <authorList>
            <person name="Zhang G."/>
            <person name="Fang X."/>
            <person name="Guo X."/>
            <person name="Li L."/>
            <person name="Luo R."/>
            <person name="Xu F."/>
            <person name="Yang P."/>
            <person name="Zhang L."/>
            <person name="Wang X."/>
            <person name="Qi H."/>
            <person name="Xiong Z."/>
            <person name="Que H."/>
            <person name="Xie Y."/>
            <person name="Holland P.W."/>
            <person name="Paps J."/>
            <person name="Zhu Y."/>
            <person name="Wu F."/>
            <person name="Chen Y."/>
            <person name="Wang J."/>
            <person name="Peng C."/>
            <person name="Meng J."/>
            <person name="Yang L."/>
            <person name="Liu J."/>
            <person name="Wen B."/>
            <person name="Zhang N."/>
            <person name="Huang Z."/>
            <person name="Zhu Q."/>
            <person name="Feng Y."/>
            <person name="Mount A."/>
            <person name="Hedgecock D."/>
            <person name="Xu Z."/>
            <person name="Liu Y."/>
            <person name="Domazet-Loso T."/>
            <person name="Du Y."/>
            <person name="Sun X."/>
            <person name="Zhang S."/>
            <person name="Liu B."/>
            <person name="Cheng P."/>
            <person name="Jiang X."/>
            <person name="Li J."/>
            <person name="Fan D."/>
            <person name="Wang W."/>
            <person name="Fu W."/>
            <person name="Wang T."/>
            <person name="Wang B."/>
            <person name="Zhang J."/>
            <person name="Peng Z."/>
            <person name="Li Y."/>
            <person name="Li N."/>
            <person name="Wang J."/>
            <person name="Chen M."/>
            <person name="He Y."/>
            <person name="Tan F."/>
            <person name="Song X."/>
            <person name="Zheng Q."/>
            <person name="Huang R."/>
            <person name="Yang H."/>
            <person name="Du X."/>
            <person name="Chen L."/>
            <person name="Yang M."/>
            <person name="Gaffney P.M."/>
            <person name="Wang S."/>
            <person name="Luo L."/>
            <person name="She Z."/>
            <person name="Ming Y."/>
            <person name="Huang W."/>
            <person name="Zhang S."/>
            <person name="Huang B."/>
            <person name="Zhang Y."/>
            <person name="Qu T."/>
            <person name="Ni P."/>
            <person name="Miao G."/>
            <person name="Wang J."/>
            <person name="Wang Q."/>
            <person name="Steinberg C.E."/>
            <person name="Wang H."/>
            <person name="Li N."/>
            <person name="Qian L."/>
            <person name="Zhang G."/>
            <person name="Li Y."/>
            <person name="Yang H."/>
            <person name="Liu X."/>
            <person name="Wang J."/>
            <person name="Yin Y."/>
            <person name="Wang J."/>
        </authorList>
    </citation>
    <scope>NUCLEOTIDE SEQUENCE [LARGE SCALE GENOMIC DNA]</scope>
    <source>
        <strain evidence="7">05x7-T-G4-1.051#20</strain>
    </source>
</reference>
<evidence type="ECO:0000256" key="1">
    <source>
        <dbReference type="ARBA" id="ARBA00004651"/>
    </source>
</evidence>
<proteinExistence type="predicted"/>